<proteinExistence type="inferred from homology"/>
<accession>A0A4U1MDN4</accession>
<organism evidence="7 8">
    <name type="scientific">Guptibacillus hwajinpoensis</name>
    <dbReference type="NCBI Taxonomy" id="208199"/>
    <lineage>
        <taxon>Bacteria</taxon>
        <taxon>Bacillati</taxon>
        <taxon>Bacillota</taxon>
        <taxon>Bacilli</taxon>
        <taxon>Bacillales</taxon>
        <taxon>Guptibacillaceae</taxon>
        <taxon>Guptibacillus</taxon>
    </lineage>
</organism>
<evidence type="ECO:0000313" key="8">
    <source>
        <dbReference type="Proteomes" id="UP000310541"/>
    </source>
</evidence>
<evidence type="ECO:0000313" key="7">
    <source>
        <dbReference type="EMBL" id="TKD68236.1"/>
    </source>
</evidence>
<dbReference type="Proteomes" id="UP000310541">
    <property type="component" value="Unassembled WGS sequence"/>
</dbReference>
<dbReference type="InterPro" id="IPR010070">
    <property type="entry name" value="YjcZ-like"/>
</dbReference>
<name>A0A4U1MDN4_9BACL</name>
<evidence type="ECO:0000256" key="5">
    <source>
        <dbReference type="ARBA" id="ARBA00023136"/>
    </source>
</evidence>
<comment type="subcellular location">
    <subcellularLocation>
        <location evidence="1">Membrane</location>
    </subcellularLocation>
</comment>
<dbReference type="EMBL" id="SWFM01000006">
    <property type="protein sequence ID" value="TKD68236.1"/>
    <property type="molecule type" value="Genomic_DNA"/>
</dbReference>
<evidence type="ECO:0000256" key="4">
    <source>
        <dbReference type="ARBA" id="ARBA00022989"/>
    </source>
</evidence>
<feature type="transmembrane region" description="Helical" evidence="6">
    <location>
        <begin position="28"/>
        <end position="47"/>
    </location>
</feature>
<keyword evidence="3 6" id="KW-0812">Transmembrane</keyword>
<dbReference type="GO" id="GO:0016020">
    <property type="term" value="C:membrane"/>
    <property type="evidence" value="ECO:0007669"/>
    <property type="project" value="UniProtKB-SubCell"/>
</dbReference>
<reference evidence="7 8" key="1">
    <citation type="submission" date="2019-04" db="EMBL/GenBank/DDBJ databases">
        <title>Genome sequence of Bacillus hwajinpoensis strain Y2.</title>
        <authorList>
            <person name="Fair J.L."/>
            <person name="Maclea K.S."/>
        </authorList>
    </citation>
    <scope>NUCLEOTIDE SEQUENCE [LARGE SCALE GENOMIC DNA]</scope>
    <source>
        <strain evidence="7 8">Y2</strain>
    </source>
</reference>
<evidence type="ECO:0000256" key="3">
    <source>
        <dbReference type="ARBA" id="ARBA00022692"/>
    </source>
</evidence>
<dbReference type="RefSeq" id="WP_136948344.1">
    <property type="nucleotide sequence ID" value="NZ_SWFM01000006.1"/>
</dbReference>
<gene>
    <name evidence="7" type="ORF">FBF83_16970</name>
</gene>
<evidence type="ECO:0000256" key="6">
    <source>
        <dbReference type="SAM" id="Phobius"/>
    </source>
</evidence>
<dbReference type="Pfam" id="PF09680">
    <property type="entry name" value="YjcZ_2"/>
    <property type="match status" value="1"/>
</dbReference>
<dbReference type="AlphaFoldDB" id="A0A4U1MDN4"/>
<sequence length="52" mass="5301">MGYGYGCGNQVGPANCGYPVGGARYGNGFALIVVLFILLIIIGASFVKGNDC</sequence>
<keyword evidence="5 6" id="KW-0472">Membrane</keyword>
<evidence type="ECO:0000256" key="1">
    <source>
        <dbReference type="ARBA" id="ARBA00004370"/>
    </source>
</evidence>
<comment type="similarity">
    <text evidence="2">Belongs to the SscA family.</text>
</comment>
<comment type="caution">
    <text evidence="7">The sequence shown here is derived from an EMBL/GenBank/DDBJ whole genome shotgun (WGS) entry which is preliminary data.</text>
</comment>
<protein>
    <submittedName>
        <fullName evidence="7">YjcZ family sporulation protein</fullName>
    </submittedName>
</protein>
<keyword evidence="4 6" id="KW-1133">Transmembrane helix</keyword>
<evidence type="ECO:0000256" key="2">
    <source>
        <dbReference type="ARBA" id="ARBA00010221"/>
    </source>
</evidence>
<dbReference type="NCBIfam" id="TIGR01732">
    <property type="entry name" value="tiny_TM_bacill"/>
    <property type="match status" value="1"/>
</dbReference>